<proteinExistence type="predicted"/>
<evidence type="ECO:0000313" key="2">
    <source>
        <dbReference type="EMBL" id="KKK92286.1"/>
    </source>
</evidence>
<gene>
    <name evidence="2" type="ORF">LCGC14_2704440</name>
</gene>
<dbReference type="AlphaFoldDB" id="A0A0F9C6K7"/>
<reference evidence="2" key="1">
    <citation type="journal article" date="2015" name="Nature">
        <title>Complex archaea that bridge the gap between prokaryotes and eukaryotes.</title>
        <authorList>
            <person name="Spang A."/>
            <person name="Saw J.H."/>
            <person name="Jorgensen S.L."/>
            <person name="Zaremba-Niedzwiedzka K."/>
            <person name="Martijn J."/>
            <person name="Lind A.E."/>
            <person name="van Eijk R."/>
            <person name="Schleper C."/>
            <person name="Guy L."/>
            <person name="Ettema T.J."/>
        </authorList>
    </citation>
    <scope>NUCLEOTIDE SEQUENCE</scope>
</reference>
<comment type="caution">
    <text evidence="2">The sequence shown here is derived from an EMBL/GenBank/DDBJ whole genome shotgun (WGS) entry which is preliminary data.</text>
</comment>
<name>A0A0F9C6K7_9ZZZZ</name>
<sequence length="283" mass="32313">FIPGPNGGFKDKTIKPISIEEHKYRHSHLVLPLAHMMGACVWEPGYRMTDTPGENIFPPEYKTDKPFAAHTLGVAFKWIPDQIGECRPWPSPSARAVEMVKRDFPIRPFVITLRECYTPERNSNLETWKLLADYARDKGESVVIVRDTDKPLERFCSHKIAPLASLDVDYRLALYKHAKMNFGVNNGTSVLNIYSDMPYRIFKMVTEGYRPTSAKYLESVGLPVGSQIPWAVKGQKIIWEDDNFPALQREFDDWRKNAPHQGRYDAGRGVVENGKTERSRASA</sequence>
<protein>
    <submittedName>
        <fullName evidence="2">Uncharacterized protein</fullName>
    </submittedName>
</protein>
<feature type="region of interest" description="Disordered" evidence="1">
    <location>
        <begin position="258"/>
        <end position="283"/>
    </location>
</feature>
<evidence type="ECO:0000256" key="1">
    <source>
        <dbReference type="SAM" id="MobiDB-lite"/>
    </source>
</evidence>
<feature type="compositionally biased region" description="Basic and acidic residues" evidence="1">
    <location>
        <begin position="274"/>
        <end position="283"/>
    </location>
</feature>
<accession>A0A0F9C6K7</accession>
<organism evidence="2">
    <name type="scientific">marine sediment metagenome</name>
    <dbReference type="NCBI Taxonomy" id="412755"/>
    <lineage>
        <taxon>unclassified sequences</taxon>
        <taxon>metagenomes</taxon>
        <taxon>ecological metagenomes</taxon>
    </lineage>
</organism>
<dbReference type="EMBL" id="LAZR01048277">
    <property type="protein sequence ID" value="KKK92286.1"/>
    <property type="molecule type" value="Genomic_DNA"/>
</dbReference>
<feature type="non-terminal residue" evidence="2">
    <location>
        <position position="1"/>
    </location>
</feature>